<reference evidence="1" key="1">
    <citation type="submission" date="2022-03" db="EMBL/GenBank/DDBJ databases">
        <authorList>
            <person name="Lindestad O."/>
        </authorList>
    </citation>
    <scope>NUCLEOTIDE SEQUENCE</scope>
</reference>
<evidence type="ECO:0000313" key="1">
    <source>
        <dbReference type="EMBL" id="CAH2217841.1"/>
    </source>
</evidence>
<accession>A0A8S4QUE7</accession>
<name>A0A8S4QUE7_9NEOP</name>
<dbReference type="AlphaFoldDB" id="A0A8S4QUE7"/>
<organism evidence="1 2">
    <name type="scientific">Pararge aegeria aegeria</name>
    <dbReference type="NCBI Taxonomy" id="348720"/>
    <lineage>
        <taxon>Eukaryota</taxon>
        <taxon>Metazoa</taxon>
        <taxon>Ecdysozoa</taxon>
        <taxon>Arthropoda</taxon>
        <taxon>Hexapoda</taxon>
        <taxon>Insecta</taxon>
        <taxon>Pterygota</taxon>
        <taxon>Neoptera</taxon>
        <taxon>Endopterygota</taxon>
        <taxon>Lepidoptera</taxon>
        <taxon>Glossata</taxon>
        <taxon>Ditrysia</taxon>
        <taxon>Papilionoidea</taxon>
        <taxon>Nymphalidae</taxon>
        <taxon>Satyrinae</taxon>
        <taxon>Satyrini</taxon>
        <taxon>Parargina</taxon>
        <taxon>Pararge</taxon>
    </lineage>
</organism>
<feature type="non-terminal residue" evidence="1">
    <location>
        <position position="133"/>
    </location>
</feature>
<dbReference type="EMBL" id="CAKXAJ010018648">
    <property type="protein sequence ID" value="CAH2217841.1"/>
    <property type="molecule type" value="Genomic_DNA"/>
</dbReference>
<dbReference type="OrthoDB" id="299997at2759"/>
<comment type="caution">
    <text evidence="1">The sequence shown here is derived from an EMBL/GenBank/DDBJ whole genome shotgun (WGS) entry which is preliminary data.</text>
</comment>
<proteinExistence type="predicted"/>
<sequence>GGPTSGAVTHKPYSPPMADYENDYDLEAYEWTSSIQVSGTDSLVLKVNGTEVVLNLSKDLVPPKSKGGDPECFNSLPLTAKVVATNEGPASVCVYISRCDAARHISVNAYQTSYCLVNDRYAGVCCPRNEIDK</sequence>
<evidence type="ECO:0000313" key="2">
    <source>
        <dbReference type="Proteomes" id="UP000838756"/>
    </source>
</evidence>
<protein>
    <submittedName>
        <fullName evidence="1">Jg14896 protein</fullName>
    </submittedName>
</protein>
<keyword evidence="2" id="KW-1185">Reference proteome</keyword>
<dbReference type="Proteomes" id="UP000838756">
    <property type="component" value="Unassembled WGS sequence"/>
</dbReference>
<gene>
    <name evidence="1" type="primary">jg14896</name>
    <name evidence="1" type="ORF">PAEG_LOCUS5722</name>
</gene>